<evidence type="ECO:0000256" key="2">
    <source>
        <dbReference type="ARBA" id="ARBA00022475"/>
    </source>
</evidence>
<dbReference type="InterPro" id="IPR050622">
    <property type="entry name" value="CPA3_antiporter_subunitB"/>
</dbReference>
<dbReference type="GO" id="GO:0005886">
    <property type="term" value="C:plasma membrane"/>
    <property type="evidence" value="ECO:0007669"/>
    <property type="project" value="UniProtKB-SubCell"/>
</dbReference>
<feature type="transmembrane region" description="Helical" evidence="6">
    <location>
        <begin position="108"/>
        <end position="141"/>
    </location>
</feature>
<accession>A0A1M5P8B8</accession>
<dbReference type="AlphaFoldDB" id="A0A1M5P8B8"/>
<proteinExistence type="predicted"/>
<gene>
    <name evidence="8" type="ORF">SAMN05443636_1494</name>
</gene>
<organism evidence="8 9">
    <name type="scientific">Halobaculum gomorrense</name>
    <dbReference type="NCBI Taxonomy" id="43928"/>
    <lineage>
        <taxon>Archaea</taxon>
        <taxon>Methanobacteriati</taxon>
        <taxon>Methanobacteriota</taxon>
        <taxon>Stenosarchaea group</taxon>
        <taxon>Halobacteria</taxon>
        <taxon>Halobacteriales</taxon>
        <taxon>Haloferacaceae</taxon>
        <taxon>Halobaculum</taxon>
    </lineage>
</organism>
<evidence type="ECO:0000256" key="4">
    <source>
        <dbReference type="ARBA" id="ARBA00022989"/>
    </source>
</evidence>
<feature type="transmembrane region" description="Helical" evidence="6">
    <location>
        <begin position="153"/>
        <end position="175"/>
    </location>
</feature>
<keyword evidence="3 6" id="KW-0812">Transmembrane</keyword>
<comment type="subcellular location">
    <subcellularLocation>
        <location evidence="1">Cell membrane</location>
        <topology evidence="1">Multi-pass membrane protein</topology>
    </subcellularLocation>
</comment>
<dbReference type="PANTHER" id="PTHR33932:SF4">
    <property type="entry name" value="NA(+)_H(+) ANTIPORTER SUBUNIT B"/>
    <property type="match status" value="1"/>
</dbReference>
<keyword evidence="2" id="KW-1003">Cell membrane</keyword>
<dbReference type="STRING" id="43928.SAMN05443636_1494"/>
<keyword evidence="4 6" id="KW-1133">Transmembrane helix</keyword>
<evidence type="ECO:0000313" key="9">
    <source>
        <dbReference type="Proteomes" id="UP000184357"/>
    </source>
</evidence>
<feature type="transmembrane region" description="Helical" evidence="6">
    <location>
        <begin position="63"/>
        <end position="88"/>
    </location>
</feature>
<dbReference type="EMBL" id="FQWV01000003">
    <property type="protein sequence ID" value="SHG97945.1"/>
    <property type="molecule type" value="Genomic_DNA"/>
</dbReference>
<feature type="domain" description="Na+/H+ antiporter MnhB subunit-related protein" evidence="7">
    <location>
        <begin position="35"/>
        <end position="173"/>
    </location>
</feature>
<dbReference type="Pfam" id="PF04039">
    <property type="entry name" value="MnhB"/>
    <property type="match status" value="1"/>
</dbReference>
<keyword evidence="5 6" id="KW-0472">Membrane</keyword>
<evidence type="ECO:0000259" key="7">
    <source>
        <dbReference type="Pfam" id="PF04039"/>
    </source>
</evidence>
<protein>
    <submittedName>
        <fullName evidence="8">Multisubunit sodium/proton antiporter, MrpB subunit</fullName>
    </submittedName>
</protein>
<evidence type="ECO:0000256" key="1">
    <source>
        <dbReference type="ARBA" id="ARBA00004651"/>
    </source>
</evidence>
<dbReference type="OrthoDB" id="19265at2157"/>
<dbReference type="Proteomes" id="UP000184357">
    <property type="component" value="Unassembled WGS sequence"/>
</dbReference>
<keyword evidence="9" id="KW-1185">Reference proteome</keyword>
<feature type="transmembrane region" description="Helical" evidence="6">
    <location>
        <begin position="34"/>
        <end position="56"/>
    </location>
</feature>
<dbReference type="InterPro" id="IPR007182">
    <property type="entry name" value="MnhB"/>
</dbReference>
<evidence type="ECO:0000313" key="8">
    <source>
        <dbReference type="EMBL" id="SHG97945.1"/>
    </source>
</evidence>
<name>A0A1M5P8B8_9EURY</name>
<evidence type="ECO:0000256" key="3">
    <source>
        <dbReference type="ARBA" id="ARBA00022692"/>
    </source>
</evidence>
<dbReference type="PANTHER" id="PTHR33932">
    <property type="entry name" value="NA(+)/H(+) ANTIPORTER SUBUNIT B"/>
    <property type="match status" value="1"/>
</dbReference>
<evidence type="ECO:0000256" key="5">
    <source>
        <dbReference type="ARBA" id="ARBA00023136"/>
    </source>
</evidence>
<sequence length="181" mass="19040">MSDDAVAGDRSAAADREAATERAVRESYDRHTTVIARTVVRVVVPIILVTAVGLLLQGHNRPGGGFIGAVLTATAFVLVYVIFGMEYLQDDFLGLRAADGGSHAAVEYYRWLFAAGLALAAGSGMAPLIAGLPFLTQAVLFLHHIPLYGEFELASAFAFDLGVYLTVVGGLLTVLGEVGSE</sequence>
<evidence type="ECO:0000256" key="6">
    <source>
        <dbReference type="SAM" id="Phobius"/>
    </source>
</evidence>
<reference evidence="8 9" key="1">
    <citation type="submission" date="2016-11" db="EMBL/GenBank/DDBJ databases">
        <authorList>
            <person name="Jaros S."/>
            <person name="Januszkiewicz K."/>
            <person name="Wedrychowicz H."/>
        </authorList>
    </citation>
    <scope>NUCLEOTIDE SEQUENCE [LARGE SCALE GENOMIC DNA]</scope>
    <source>
        <strain evidence="8 9">DSM 9297</strain>
    </source>
</reference>